<feature type="binding site" evidence="7">
    <location>
        <position position="192"/>
    </location>
    <ligand>
        <name>substrate</name>
    </ligand>
</feature>
<proteinExistence type="inferred from homology"/>
<feature type="binding site" evidence="7">
    <location>
        <position position="160"/>
    </location>
    <ligand>
        <name>substrate</name>
    </ligand>
</feature>
<dbReference type="HAMAP" id="MF_01057">
    <property type="entry name" value="tRNA_methyltr_TrmB"/>
    <property type="match status" value="1"/>
</dbReference>
<dbReference type="Pfam" id="PF02390">
    <property type="entry name" value="Methyltransf_4"/>
    <property type="match status" value="1"/>
</dbReference>
<dbReference type="RefSeq" id="WP_132708117.1">
    <property type="nucleotide sequence ID" value="NZ_JACIGF010000004.1"/>
</dbReference>
<organism evidence="9 10">
    <name type="scientific">Rhodothalassium salexigens DSM 2132</name>
    <dbReference type="NCBI Taxonomy" id="1188247"/>
    <lineage>
        <taxon>Bacteria</taxon>
        <taxon>Pseudomonadati</taxon>
        <taxon>Pseudomonadota</taxon>
        <taxon>Alphaproteobacteria</taxon>
        <taxon>Rhodothalassiales</taxon>
        <taxon>Rhodothalassiaceae</taxon>
        <taxon>Rhodothalassium</taxon>
    </lineage>
</organism>
<dbReference type="UniPathway" id="UPA00989"/>
<comment type="pathway">
    <text evidence="7">tRNA modification; N(7)-methylguanine-tRNA biosynthesis.</text>
</comment>
<evidence type="ECO:0000256" key="6">
    <source>
        <dbReference type="ARBA" id="ARBA00022694"/>
    </source>
</evidence>
<dbReference type="EC" id="2.1.1.33" evidence="7"/>
<dbReference type="EMBL" id="SLXO01000004">
    <property type="protein sequence ID" value="TCP35210.1"/>
    <property type="molecule type" value="Genomic_DNA"/>
</dbReference>
<evidence type="ECO:0000256" key="1">
    <source>
        <dbReference type="ARBA" id="ARBA00000142"/>
    </source>
</evidence>
<dbReference type="InterPro" id="IPR003358">
    <property type="entry name" value="tRNA_(Gua-N-7)_MeTrfase_Trmb"/>
</dbReference>
<protein>
    <recommendedName>
        <fullName evidence="7">tRNA (guanine-N(7)-)-methyltransferase</fullName>
        <ecNumber evidence="7">2.1.1.33</ecNumber>
    </recommendedName>
    <alternativeName>
        <fullName evidence="7">tRNA (guanine(46)-N(7))-methyltransferase</fullName>
    </alternativeName>
    <alternativeName>
        <fullName evidence="7">tRNA(m7G46)-methyltransferase</fullName>
    </alternativeName>
</protein>
<comment type="similarity">
    <text evidence="7">Belongs to the class I-like SAM-binding methyltransferase superfamily. TrmB family.</text>
</comment>
<evidence type="ECO:0000256" key="5">
    <source>
        <dbReference type="ARBA" id="ARBA00022691"/>
    </source>
</evidence>
<feature type="compositionally biased region" description="Basic and acidic residues" evidence="8">
    <location>
        <begin position="1"/>
        <end position="21"/>
    </location>
</feature>
<sequence>MTDPSRPTDADTDADRPDPLRRFFGRRRGPRLSPRKQALIDTLLPRLRVGLPDPADPASAAGADGLDPARLFDRPIDDLWLEIGFGKGEHLAWQAGENPRIGFIGCEPYQNGLAALLDRIDADGLANVRVYDDDARDVIDALPDASVGRIFLLQPDPWPKARHARRRLVNPEPLDAMARILRPGGELRLSTDDPIYKAWMAVQIAQRSDFRWTAERPADWRRPSADWPITRYASKAEREGRTPVFFRLVRTDSPT</sequence>
<keyword evidence="5 7" id="KW-0949">S-adenosyl-L-methionine</keyword>
<comment type="catalytic activity">
    <reaction evidence="1 7">
        <text>guanosine(46) in tRNA + S-adenosyl-L-methionine = N(7)-methylguanosine(46) in tRNA + S-adenosyl-L-homocysteine</text>
        <dbReference type="Rhea" id="RHEA:42708"/>
        <dbReference type="Rhea" id="RHEA-COMP:10188"/>
        <dbReference type="Rhea" id="RHEA-COMP:10189"/>
        <dbReference type="ChEBI" id="CHEBI:57856"/>
        <dbReference type="ChEBI" id="CHEBI:59789"/>
        <dbReference type="ChEBI" id="CHEBI:74269"/>
        <dbReference type="ChEBI" id="CHEBI:74480"/>
        <dbReference type="EC" id="2.1.1.33"/>
    </reaction>
</comment>
<name>A0A4R2PID2_RHOSA</name>
<dbReference type="PANTHER" id="PTHR23417">
    <property type="entry name" value="3-DEOXY-D-MANNO-OCTULOSONIC-ACID TRANSFERASE/TRNA GUANINE-N 7 - -METHYLTRANSFERASE"/>
    <property type="match status" value="1"/>
</dbReference>
<dbReference type="GO" id="GO:0043527">
    <property type="term" value="C:tRNA methyltransferase complex"/>
    <property type="evidence" value="ECO:0007669"/>
    <property type="project" value="TreeGrafter"/>
</dbReference>
<dbReference type="AlphaFoldDB" id="A0A4R2PID2"/>
<dbReference type="SUPFAM" id="SSF53335">
    <property type="entry name" value="S-adenosyl-L-methionine-dependent methyltransferases"/>
    <property type="match status" value="1"/>
</dbReference>
<evidence type="ECO:0000313" key="10">
    <source>
        <dbReference type="Proteomes" id="UP000295399"/>
    </source>
</evidence>
<dbReference type="PANTHER" id="PTHR23417:SF14">
    <property type="entry name" value="PENTACOTRIPEPTIDE-REPEAT REGION OF PRORP DOMAIN-CONTAINING PROTEIN"/>
    <property type="match status" value="1"/>
</dbReference>
<dbReference type="InterPro" id="IPR055361">
    <property type="entry name" value="tRNA_methyltr_TrmB_bact"/>
</dbReference>
<evidence type="ECO:0000256" key="3">
    <source>
        <dbReference type="ARBA" id="ARBA00022603"/>
    </source>
</evidence>
<dbReference type="GO" id="GO:0008176">
    <property type="term" value="F:tRNA (guanine(46)-N7)-methyltransferase activity"/>
    <property type="evidence" value="ECO:0007669"/>
    <property type="project" value="UniProtKB-UniRule"/>
</dbReference>
<feature type="region of interest" description="Disordered" evidence="8">
    <location>
        <begin position="1"/>
        <end position="35"/>
    </location>
</feature>
<keyword evidence="4 7" id="KW-0808">Transferase</keyword>
<comment type="caution">
    <text evidence="9">The sequence shown here is derived from an EMBL/GenBank/DDBJ whole genome shotgun (WGS) entry which is preliminary data.</text>
</comment>
<dbReference type="InterPro" id="IPR029063">
    <property type="entry name" value="SAM-dependent_MTases_sf"/>
</dbReference>
<gene>
    <name evidence="7" type="primary">trmB</name>
    <name evidence="9" type="ORF">EV659_10460</name>
</gene>
<evidence type="ECO:0000313" key="9">
    <source>
        <dbReference type="EMBL" id="TCP35210.1"/>
    </source>
</evidence>
<dbReference type="Proteomes" id="UP000295399">
    <property type="component" value="Unassembled WGS sequence"/>
</dbReference>
<feature type="binding site" evidence="7">
    <location>
        <position position="82"/>
    </location>
    <ligand>
        <name>S-adenosyl-L-methionine</name>
        <dbReference type="ChEBI" id="CHEBI:59789"/>
    </ligand>
</feature>
<comment type="function">
    <text evidence="2 7">Catalyzes the formation of N(7)-methylguanine at position 46 (m7G46) in tRNA.</text>
</comment>
<keyword evidence="3 7" id="KW-0489">Methyltransferase</keyword>
<evidence type="ECO:0000256" key="4">
    <source>
        <dbReference type="ARBA" id="ARBA00022679"/>
    </source>
</evidence>
<feature type="binding site" evidence="7">
    <location>
        <position position="107"/>
    </location>
    <ligand>
        <name>S-adenosyl-L-methionine</name>
        <dbReference type="ChEBI" id="CHEBI:59789"/>
    </ligand>
</feature>
<feature type="binding site" evidence="7">
    <location>
        <position position="134"/>
    </location>
    <ligand>
        <name>S-adenosyl-L-methionine</name>
        <dbReference type="ChEBI" id="CHEBI:59789"/>
    </ligand>
</feature>
<evidence type="ECO:0000256" key="2">
    <source>
        <dbReference type="ARBA" id="ARBA00003015"/>
    </source>
</evidence>
<dbReference type="InParanoid" id="A0A4R2PID2"/>
<dbReference type="Gene3D" id="3.40.50.150">
    <property type="entry name" value="Vaccinia Virus protein VP39"/>
    <property type="match status" value="1"/>
</dbReference>
<dbReference type="OrthoDB" id="9802090at2"/>
<dbReference type="FunCoup" id="A0A4R2PID2">
    <property type="interactions" value="330"/>
</dbReference>
<keyword evidence="6 7" id="KW-0819">tRNA processing</keyword>
<reference evidence="9 10" key="1">
    <citation type="submission" date="2019-03" db="EMBL/GenBank/DDBJ databases">
        <title>Genomic Encyclopedia of Type Strains, Phase IV (KMG-IV): sequencing the most valuable type-strain genomes for metagenomic binning, comparative biology and taxonomic classification.</title>
        <authorList>
            <person name="Goeker M."/>
        </authorList>
    </citation>
    <scope>NUCLEOTIDE SEQUENCE [LARGE SCALE GENOMIC DNA]</scope>
    <source>
        <strain evidence="9 10">DSM 2132</strain>
    </source>
</reference>
<comment type="caution">
    <text evidence="7">Lacks conserved residue(s) required for the propagation of feature annotation.</text>
</comment>
<evidence type="ECO:0000256" key="7">
    <source>
        <dbReference type="HAMAP-Rule" id="MF_01057"/>
    </source>
</evidence>
<dbReference type="PROSITE" id="PS51625">
    <property type="entry name" value="SAM_MT_TRMB"/>
    <property type="match status" value="1"/>
</dbReference>
<accession>A0A4R2PID2</accession>
<keyword evidence="10" id="KW-1185">Reference proteome</keyword>
<feature type="binding site" evidence="7">
    <location>
        <position position="156"/>
    </location>
    <ligand>
        <name>S-adenosyl-L-methionine</name>
        <dbReference type="ChEBI" id="CHEBI:59789"/>
    </ligand>
</feature>
<evidence type="ECO:0000256" key="8">
    <source>
        <dbReference type="SAM" id="MobiDB-lite"/>
    </source>
</evidence>
<feature type="compositionally biased region" description="Basic residues" evidence="8">
    <location>
        <begin position="23"/>
        <end position="34"/>
    </location>
</feature>